<dbReference type="EMBL" id="CP104003">
    <property type="protein sequence ID" value="UWM53450.1"/>
    <property type="molecule type" value="Genomic_DNA"/>
</dbReference>
<dbReference type="GeneID" id="74943765"/>
<dbReference type="Proteomes" id="UP001057580">
    <property type="component" value="Chromosome"/>
</dbReference>
<dbReference type="InterPro" id="IPR014710">
    <property type="entry name" value="RmlC-like_jellyroll"/>
</dbReference>
<evidence type="ECO:0000313" key="3">
    <source>
        <dbReference type="EMBL" id="UWM53450.1"/>
    </source>
</evidence>
<organism evidence="3 4">
    <name type="scientific">Salinirubellus salinus</name>
    <dbReference type="NCBI Taxonomy" id="1364945"/>
    <lineage>
        <taxon>Archaea</taxon>
        <taxon>Methanobacteriati</taxon>
        <taxon>Methanobacteriota</taxon>
        <taxon>Stenosarchaea group</taxon>
        <taxon>Halobacteria</taxon>
        <taxon>Halobacteriales</taxon>
        <taxon>Natronomonadaceae</taxon>
        <taxon>Salinirubellus</taxon>
    </lineage>
</organism>
<evidence type="ECO:0000259" key="2">
    <source>
        <dbReference type="Pfam" id="PF07883"/>
    </source>
</evidence>
<dbReference type="InterPro" id="IPR013096">
    <property type="entry name" value="Cupin_2"/>
</dbReference>
<dbReference type="SUPFAM" id="SSF51182">
    <property type="entry name" value="RmlC-like cupins"/>
    <property type="match status" value="1"/>
</dbReference>
<evidence type="ECO:0000313" key="4">
    <source>
        <dbReference type="Proteomes" id="UP001057580"/>
    </source>
</evidence>
<evidence type="ECO:0000256" key="1">
    <source>
        <dbReference type="SAM" id="MobiDB-lite"/>
    </source>
</evidence>
<gene>
    <name evidence="3" type="ORF">N0B31_15045</name>
</gene>
<dbReference type="Gene3D" id="2.60.120.10">
    <property type="entry name" value="Jelly Rolls"/>
    <property type="match status" value="1"/>
</dbReference>
<proteinExistence type="predicted"/>
<dbReference type="InterPro" id="IPR011051">
    <property type="entry name" value="RmlC_Cupin_sf"/>
</dbReference>
<sequence length="192" mass="21424">MYLPPEIENPVTGERIEFDESASNDERLVWDETRPAKLDPPPIHYHPDTEERFEVRAGRLIVERDGEKHTVRAGEEVVIPPGTPHVSYTESETAHFRREVTPPGHWREALTARFAAVHAVGELSGVTGLLQTVLLAQTYPDVVVPAQPPRSLQRVLFPVLAAIGRAAGLKSPHPYPHNEFDDQDGNRPTMPP</sequence>
<feature type="region of interest" description="Disordered" evidence="1">
    <location>
        <begin position="168"/>
        <end position="192"/>
    </location>
</feature>
<dbReference type="RefSeq" id="WP_260592444.1">
    <property type="nucleotide sequence ID" value="NZ_CP104003.1"/>
</dbReference>
<accession>A0A9E7R0J4</accession>
<reference evidence="3" key="1">
    <citation type="submission" date="2022-09" db="EMBL/GenBank/DDBJ databases">
        <title>Diverse halophilic archaea isolated from saline environments.</title>
        <authorList>
            <person name="Cui H.-L."/>
        </authorList>
    </citation>
    <scope>NUCLEOTIDE SEQUENCE</scope>
    <source>
        <strain evidence="3">ZS-35-S2</strain>
    </source>
</reference>
<keyword evidence="4" id="KW-1185">Reference proteome</keyword>
<dbReference type="AlphaFoldDB" id="A0A9E7R0J4"/>
<protein>
    <submittedName>
        <fullName evidence="3">Cupin domain-containing protein</fullName>
    </submittedName>
</protein>
<feature type="domain" description="Cupin type-2" evidence="2">
    <location>
        <begin position="41"/>
        <end position="90"/>
    </location>
</feature>
<dbReference type="KEGG" id="ssai:N0B31_15045"/>
<dbReference type="Pfam" id="PF07883">
    <property type="entry name" value="Cupin_2"/>
    <property type="match status" value="1"/>
</dbReference>
<name>A0A9E7R0J4_9EURY</name>